<keyword evidence="10" id="KW-0732">Signal</keyword>
<evidence type="ECO:0000256" key="4">
    <source>
        <dbReference type="ARBA" id="ARBA00022692"/>
    </source>
</evidence>
<reference evidence="13 14" key="1">
    <citation type="submission" date="2021-02" db="EMBL/GenBank/DDBJ databases">
        <title>Lysobacter arenosi sp. nov., isolated from soil of gangwondo yeongwol, south Korea.</title>
        <authorList>
            <person name="Kim K.R."/>
            <person name="Kim K.H."/>
            <person name="Jeon C.O."/>
        </authorList>
    </citation>
    <scope>NUCLEOTIDE SEQUENCE [LARGE SCALE GENOMIC DNA]</scope>
    <source>
        <strain evidence="13 14">R7</strain>
    </source>
</reference>
<evidence type="ECO:0000256" key="5">
    <source>
        <dbReference type="ARBA" id="ARBA00023077"/>
    </source>
</evidence>
<dbReference type="Gene3D" id="2.170.130.10">
    <property type="entry name" value="TonB-dependent receptor, plug domain"/>
    <property type="match status" value="1"/>
</dbReference>
<protein>
    <submittedName>
        <fullName evidence="13">TonB-dependent receptor</fullName>
    </submittedName>
</protein>
<evidence type="ECO:0000256" key="9">
    <source>
        <dbReference type="RuleBase" id="RU003357"/>
    </source>
</evidence>
<evidence type="ECO:0000256" key="1">
    <source>
        <dbReference type="ARBA" id="ARBA00004571"/>
    </source>
</evidence>
<organism evidence="13 14">
    <name type="scientific">Lysobacter arenosi</name>
    <dbReference type="NCBI Taxonomy" id="2795387"/>
    <lineage>
        <taxon>Bacteria</taxon>
        <taxon>Pseudomonadati</taxon>
        <taxon>Pseudomonadota</taxon>
        <taxon>Gammaproteobacteria</taxon>
        <taxon>Lysobacterales</taxon>
        <taxon>Lysobacteraceae</taxon>
        <taxon>Lysobacter</taxon>
    </lineage>
</organism>
<dbReference type="CDD" id="cd01347">
    <property type="entry name" value="ligand_gated_channel"/>
    <property type="match status" value="1"/>
</dbReference>
<feature type="domain" description="TonB-dependent receptor plug" evidence="12">
    <location>
        <begin position="65"/>
        <end position="175"/>
    </location>
</feature>
<dbReference type="Pfam" id="PF07715">
    <property type="entry name" value="Plug"/>
    <property type="match status" value="1"/>
</dbReference>
<sequence>MKVRKTALSASIVLALSIAGSAAAQQTSTSSADQQAPASSQEATDIDAVVVTGIRASLMKSLDTKRSADAVVEALTAEDIGDFPNTNVAEAMMQIPGVTIDRRFGQGERVSIDGTDPSLNLTFLDGHPVAQSIWLFGEQPNRGFDQTQIASEIIGRLEVFKSPEARLPEGSLGGTVMMHTRKPLDMDANSIAGSIGYNYSDQASEGKPSGSILYSWKNDAETIGFNVAAQHYEEQVDRQGIEIFGYVDASTFENVTGVSPDAQVPNFINAAWFQQERKRDSVAANLQFKANDDLEFNLSGLYIKEQFDNYNQSMYNFLTLTADEVDQLTEGNNGIVTSGHSGAGSNVFYDNNARVSEPTTKGLDLTFDYDGDGWGMSGQIGQSKADNDLVQYFIEPAYRGGFSWDINKGITFDDPASARDPARWRADGFFGNTGIFKTESEDNYGQLDFSKKFTGGAIYEVQAGVRRHEHKEDFSLNVYGIPPVGDLSQVGTIGFADTMDGFDGFSSDHGNHIYAGRDNVINWVKNAPPNFANPDAASFINNTYSIEQTNTAAYAQANFSADNLRGNLGIRYVQSDIESTAFNVGGDPITLPPQADWLQTSKSDNDYWLPSVNLIYDATDDVVLRFAVAKVVAWAPYNQMANNIFLNDTTLTGSGGNAELDAYESTNFNLSAEWYFDEGALAAINFFHKDIANFIETDALTERQFNSTSDDVDPNPNDGIPTQFQNLVAAGLCSADGFCDYSIQRPRNAGSGNVEGVTLSIQQPYGDTGFGLVASYTYANGETAAGNDLPYQSENQVTFSPYYEKGPLSARLSYDWRSSYLAGGFVSGAPPVSVDAYGSLGASLGWRFNDNWQINFDAQNLLDEEYFQYFGDKSQPANRYLTGRRYALSLQFKY</sequence>
<keyword evidence="7 8" id="KW-0998">Cell outer membrane</keyword>
<evidence type="ECO:0000256" key="10">
    <source>
        <dbReference type="SAM" id="SignalP"/>
    </source>
</evidence>
<dbReference type="RefSeq" id="WP_200608161.1">
    <property type="nucleotide sequence ID" value="NZ_CP071517.1"/>
</dbReference>
<evidence type="ECO:0000313" key="13">
    <source>
        <dbReference type="EMBL" id="QSX74346.1"/>
    </source>
</evidence>
<gene>
    <name evidence="13" type="ORF">HIV01_014290</name>
</gene>
<keyword evidence="14" id="KW-1185">Reference proteome</keyword>
<feature type="signal peptide" evidence="10">
    <location>
        <begin position="1"/>
        <end position="24"/>
    </location>
</feature>
<dbReference type="InterPro" id="IPR039426">
    <property type="entry name" value="TonB-dep_rcpt-like"/>
</dbReference>
<evidence type="ECO:0000256" key="3">
    <source>
        <dbReference type="ARBA" id="ARBA00022452"/>
    </source>
</evidence>
<keyword evidence="4 8" id="KW-0812">Transmembrane</keyword>
<evidence type="ECO:0000256" key="2">
    <source>
        <dbReference type="ARBA" id="ARBA00022448"/>
    </source>
</evidence>
<dbReference type="InterPro" id="IPR036942">
    <property type="entry name" value="Beta-barrel_TonB_sf"/>
</dbReference>
<evidence type="ECO:0000256" key="8">
    <source>
        <dbReference type="PROSITE-ProRule" id="PRU01360"/>
    </source>
</evidence>
<evidence type="ECO:0000313" key="14">
    <source>
        <dbReference type="Proteomes" id="UP000663400"/>
    </source>
</evidence>
<dbReference type="Gene3D" id="2.40.170.20">
    <property type="entry name" value="TonB-dependent receptor, beta-barrel domain"/>
    <property type="match status" value="1"/>
</dbReference>
<evidence type="ECO:0000256" key="6">
    <source>
        <dbReference type="ARBA" id="ARBA00023136"/>
    </source>
</evidence>
<feature type="domain" description="TonB-dependent receptor-like beta-barrel" evidence="11">
    <location>
        <begin position="411"/>
        <end position="861"/>
    </location>
</feature>
<keyword evidence="5 9" id="KW-0798">TonB box</keyword>
<name>A0ABX7RAL1_9GAMM</name>
<dbReference type="InterPro" id="IPR037066">
    <property type="entry name" value="Plug_dom_sf"/>
</dbReference>
<dbReference type="Proteomes" id="UP000663400">
    <property type="component" value="Chromosome"/>
</dbReference>
<dbReference type="PROSITE" id="PS52016">
    <property type="entry name" value="TONB_DEPENDENT_REC_3"/>
    <property type="match status" value="1"/>
</dbReference>
<feature type="chain" id="PRO_5045659209" evidence="10">
    <location>
        <begin position="25"/>
        <end position="894"/>
    </location>
</feature>
<dbReference type="NCBIfam" id="TIGR01782">
    <property type="entry name" value="TonB-Xanth-Caul"/>
    <property type="match status" value="1"/>
</dbReference>
<accession>A0ABX7RAL1</accession>
<keyword evidence="2 8" id="KW-0813">Transport</keyword>
<dbReference type="PANTHER" id="PTHR40980">
    <property type="entry name" value="PLUG DOMAIN-CONTAINING PROTEIN"/>
    <property type="match status" value="1"/>
</dbReference>
<dbReference type="InterPro" id="IPR000531">
    <property type="entry name" value="Beta-barrel_TonB"/>
</dbReference>
<proteinExistence type="inferred from homology"/>
<dbReference type="EMBL" id="CP071517">
    <property type="protein sequence ID" value="QSX74346.1"/>
    <property type="molecule type" value="Genomic_DNA"/>
</dbReference>
<evidence type="ECO:0000259" key="11">
    <source>
        <dbReference type="Pfam" id="PF00593"/>
    </source>
</evidence>
<keyword evidence="13" id="KW-0675">Receptor</keyword>
<dbReference type="InterPro" id="IPR010104">
    <property type="entry name" value="TonB_rcpt_bac"/>
</dbReference>
<keyword evidence="3 8" id="KW-1134">Transmembrane beta strand</keyword>
<dbReference type="SUPFAM" id="SSF56935">
    <property type="entry name" value="Porins"/>
    <property type="match status" value="1"/>
</dbReference>
<comment type="subcellular location">
    <subcellularLocation>
        <location evidence="1 8">Cell outer membrane</location>
        <topology evidence="1 8">Multi-pass membrane protein</topology>
    </subcellularLocation>
</comment>
<dbReference type="Pfam" id="PF00593">
    <property type="entry name" value="TonB_dep_Rec_b-barrel"/>
    <property type="match status" value="1"/>
</dbReference>
<keyword evidence="6 8" id="KW-0472">Membrane</keyword>
<evidence type="ECO:0000259" key="12">
    <source>
        <dbReference type="Pfam" id="PF07715"/>
    </source>
</evidence>
<comment type="similarity">
    <text evidence="8 9">Belongs to the TonB-dependent receptor family.</text>
</comment>
<evidence type="ECO:0000256" key="7">
    <source>
        <dbReference type="ARBA" id="ARBA00023237"/>
    </source>
</evidence>
<dbReference type="PANTHER" id="PTHR40980:SF3">
    <property type="entry name" value="TONB-DEPENDENT RECEPTOR-LIKE BETA-BARREL DOMAIN-CONTAINING PROTEIN"/>
    <property type="match status" value="1"/>
</dbReference>
<dbReference type="InterPro" id="IPR012910">
    <property type="entry name" value="Plug_dom"/>
</dbReference>